<organism evidence="2 3">
    <name type="scientific">Streptomyces nojiriensis</name>
    <dbReference type="NCBI Taxonomy" id="66374"/>
    <lineage>
        <taxon>Bacteria</taxon>
        <taxon>Bacillati</taxon>
        <taxon>Actinomycetota</taxon>
        <taxon>Actinomycetes</taxon>
        <taxon>Kitasatosporales</taxon>
        <taxon>Streptomycetaceae</taxon>
        <taxon>Streptomyces</taxon>
    </lineage>
</organism>
<evidence type="ECO:0000313" key="2">
    <source>
        <dbReference type="EMBL" id="GHI69061.1"/>
    </source>
</evidence>
<gene>
    <name evidence="2" type="ORF">Snoj_29790</name>
</gene>
<dbReference type="Proteomes" id="UP000613974">
    <property type="component" value="Unassembled WGS sequence"/>
</dbReference>
<protein>
    <submittedName>
        <fullName evidence="2">Uncharacterized protein</fullName>
    </submittedName>
</protein>
<evidence type="ECO:0000313" key="3">
    <source>
        <dbReference type="Proteomes" id="UP000613974"/>
    </source>
</evidence>
<accession>A0ABQ3SLP7</accession>
<dbReference type="EMBL" id="BNEC01000005">
    <property type="protein sequence ID" value="GHI69061.1"/>
    <property type="molecule type" value="Genomic_DNA"/>
</dbReference>
<reference evidence="3" key="1">
    <citation type="submission" date="2023-07" db="EMBL/GenBank/DDBJ databases">
        <title>Whole genome shotgun sequence of Streptomyces nojiriensis NBRC 13794.</title>
        <authorList>
            <person name="Komaki H."/>
            <person name="Tamura T."/>
        </authorList>
    </citation>
    <scope>NUCLEOTIDE SEQUENCE [LARGE SCALE GENOMIC DNA]</scope>
    <source>
        <strain evidence="3">NBRC 13794</strain>
    </source>
</reference>
<comment type="caution">
    <text evidence="2">The sequence shown here is derived from an EMBL/GenBank/DDBJ whole genome shotgun (WGS) entry which is preliminary data.</text>
</comment>
<proteinExistence type="predicted"/>
<keyword evidence="3" id="KW-1185">Reference proteome</keyword>
<name>A0ABQ3SLP7_9ACTN</name>
<sequence>MALSTAGRTRSRRTSPVTAPVGGIRPGSGFSPPPPATDPDEARRDGAQTGGALVRIARQDTIDQRQALAALEDFIRRPPGRAGYRSAMLTAPRRTRRPLR</sequence>
<feature type="region of interest" description="Disordered" evidence="1">
    <location>
        <begin position="1"/>
        <end position="50"/>
    </location>
</feature>
<feature type="region of interest" description="Disordered" evidence="1">
    <location>
        <begin position="78"/>
        <end position="100"/>
    </location>
</feature>
<evidence type="ECO:0000256" key="1">
    <source>
        <dbReference type="SAM" id="MobiDB-lite"/>
    </source>
</evidence>